<name>A0ABY6HLU6_9FIRM</name>
<gene>
    <name evidence="1" type="ORF">LNN31_08250</name>
</gene>
<reference evidence="1" key="1">
    <citation type="submission" date="2021-11" db="EMBL/GenBank/DDBJ databases">
        <title>Isoprene-degrading acetogen.</title>
        <authorList>
            <person name="Yang Y."/>
            <person name="Jin H."/>
            <person name="Yan J."/>
        </authorList>
    </citation>
    <scope>NUCLEOTIDE SEQUENCE</scope>
    <source>
        <strain evidence="1">Berkeley</strain>
    </source>
</reference>
<evidence type="ECO:0000313" key="2">
    <source>
        <dbReference type="Proteomes" id="UP001163550"/>
    </source>
</evidence>
<dbReference type="Proteomes" id="UP001163550">
    <property type="component" value="Chromosome"/>
</dbReference>
<dbReference type="EMBL" id="CP087994">
    <property type="protein sequence ID" value="UYO64399.1"/>
    <property type="molecule type" value="Genomic_DNA"/>
</dbReference>
<sequence length="114" mass="13104">MKEINFESSSAFLDWKADKEIFSMEYLGTLNGRKSQVCFEVNIENEETQLVCINKSANELFFISKAEMNEWLINNQAKDIINQGFSDIYPGFNEFCCTLDDLVMVCFIDSTALI</sequence>
<accession>A0ABY6HLU6</accession>
<evidence type="ECO:0000313" key="1">
    <source>
        <dbReference type="EMBL" id="UYO64399.1"/>
    </source>
</evidence>
<protein>
    <submittedName>
        <fullName evidence="1">Uncharacterized protein</fullName>
    </submittedName>
</protein>
<keyword evidence="2" id="KW-1185">Reference proteome</keyword>
<proteinExistence type="predicted"/>
<dbReference type="RefSeq" id="WP_228880222.1">
    <property type="nucleotide sequence ID" value="NZ_CABIIK010000020.1"/>
</dbReference>
<organism evidence="1 2">
    <name type="scientific">Acetobacterium wieringae</name>
    <dbReference type="NCBI Taxonomy" id="52694"/>
    <lineage>
        <taxon>Bacteria</taxon>
        <taxon>Bacillati</taxon>
        <taxon>Bacillota</taxon>
        <taxon>Clostridia</taxon>
        <taxon>Eubacteriales</taxon>
        <taxon>Eubacteriaceae</taxon>
        <taxon>Acetobacterium</taxon>
    </lineage>
</organism>